<dbReference type="SMART" id="SM00387">
    <property type="entry name" value="HATPase_c"/>
    <property type="match status" value="1"/>
</dbReference>
<dbReference type="Gene3D" id="3.30.450.40">
    <property type="match status" value="1"/>
</dbReference>
<dbReference type="InterPro" id="IPR003661">
    <property type="entry name" value="HisK_dim/P_dom"/>
</dbReference>
<keyword evidence="5" id="KW-0418">Kinase</keyword>
<name>A0A915U296_9BACT</name>
<dbReference type="InterPro" id="IPR029016">
    <property type="entry name" value="GAF-like_dom_sf"/>
</dbReference>
<keyword evidence="3" id="KW-0597">Phosphoprotein</keyword>
<keyword evidence="4" id="KW-0808">Transferase</keyword>
<dbReference type="InterPro" id="IPR003594">
    <property type="entry name" value="HATPase_dom"/>
</dbReference>
<dbReference type="PANTHER" id="PTHR43047">
    <property type="entry name" value="TWO-COMPONENT HISTIDINE PROTEIN KINASE"/>
    <property type="match status" value="1"/>
</dbReference>
<dbReference type="Proteomes" id="UP001063350">
    <property type="component" value="Chromosome"/>
</dbReference>
<dbReference type="InterPro" id="IPR036890">
    <property type="entry name" value="HATPase_C_sf"/>
</dbReference>
<dbReference type="Gene3D" id="1.10.287.130">
    <property type="match status" value="1"/>
</dbReference>
<dbReference type="PRINTS" id="PR00344">
    <property type="entry name" value="BCTRLSENSOR"/>
</dbReference>
<evidence type="ECO:0000256" key="4">
    <source>
        <dbReference type="ARBA" id="ARBA00022679"/>
    </source>
</evidence>
<dbReference type="GO" id="GO:0009927">
    <property type="term" value="F:histidine phosphotransfer kinase activity"/>
    <property type="evidence" value="ECO:0007669"/>
    <property type="project" value="TreeGrafter"/>
</dbReference>
<feature type="coiled-coil region" evidence="6">
    <location>
        <begin position="324"/>
        <end position="358"/>
    </location>
</feature>
<dbReference type="SMART" id="SM00091">
    <property type="entry name" value="PAS"/>
    <property type="match status" value="1"/>
</dbReference>
<dbReference type="CDD" id="cd00130">
    <property type="entry name" value="PAS"/>
    <property type="match status" value="1"/>
</dbReference>
<dbReference type="Gene3D" id="3.30.565.10">
    <property type="entry name" value="Histidine kinase-like ATPase, C-terminal domain"/>
    <property type="match status" value="1"/>
</dbReference>
<dbReference type="Pfam" id="PF13426">
    <property type="entry name" value="PAS_9"/>
    <property type="match status" value="1"/>
</dbReference>
<dbReference type="GO" id="GO:0005886">
    <property type="term" value="C:plasma membrane"/>
    <property type="evidence" value="ECO:0007669"/>
    <property type="project" value="TreeGrafter"/>
</dbReference>
<dbReference type="PROSITE" id="PS50112">
    <property type="entry name" value="PAS"/>
    <property type="match status" value="1"/>
</dbReference>
<feature type="domain" description="PAS" evidence="8">
    <location>
        <begin position="34"/>
        <end position="87"/>
    </location>
</feature>
<gene>
    <name evidence="9" type="ORF">GF1_23970</name>
</gene>
<feature type="domain" description="Histidine kinase" evidence="7">
    <location>
        <begin position="365"/>
        <end position="583"/>
    </location>
</feature>
<reference evidence="9" key="1">
    <citation type="submission" date="2020-12" db="EMBL/GenBank/DDBJ databases">
        <title>Desulfobium dissulfuricans gen. nov., sp. nov., a novel mesophilic, sulfate-reducing bacterium isolated from a deep-sea hydrothermal vent.</title>
        <authorList>
            <person name="Hashimoto Y."/>
            <person name="Tame A."/>
            <person name="Sawayama S."/>
            <person name="Miyazaki J."/>
            <person name="Takai K."/>
            <person name="Nakagawa S."/>
        </authorList>
    </citation>
    <scope>NUCLEOTIDE SEQUENCE</scope>
    <source>
        <strain evidence="9">GF1</strain>
    </source>
</reference>
<dbReference type="InterPro" id="IPR000014">
    <property type="entry name" value="PAS"/>
</dbReference>
<dbReference type="InterPro" id="IPR004358">
    <property type="entry name" value="Sig_transdc_His_kin-like_C"/>
</dbReference>
<dbReference type="InterPro" id="IPR036097">
    <property type="entry name" value="HisK_dim/P_sf"/>
</dbReference>
<dbReference type="EMBL" id="AP024233">
    <property type="protein sequence ID" value="BCO10021.1"/>
    <property type="molecule type" value="Genomic_DNA"/>
</dbReference>
<evidence type="ECO:0000256" key="5">
    <source>
        <dbReference type="ARBA" id="ARBA00022777"/>
    </source>
</evidence>
<dbReference type="Pfam" id="PF13185">
    <property type="entry name" value="GAF_2"/>
    <property type="match status" value="1"/>
</dbReference>
<dbReference type="CDD" id="cd16922">
    <property type="entry name" value="HATPase_EvgS-ArcB-TorS-like"/>
    <property type="match status" value="1"/>
</dbReference>
<dbReference type="SMART" id="SM00065">
    <property type="entry name" value="GAF"/>
    <property type="match status" value="1"/>
</dbReference>
<dbReference type="SUPFAM" id="SSF55781">
    <property type="entry name" value="GAF domain-like"/>
    <property type="match status" value="1"/>
</dbReference>
<dbReference type="KEGG" id="ddu:GF1_23970"/>
<comment type="catalytic activity">
    <reaction evidence="1">
        <text>ATP + protein L-histidine = ADP + protein N-phospho-L-histidine.</text>
        <dbReference type="EC" id="2.7.13.3"/>
    </reaction>
</comment>
<dbReference type="CDD" id="cd00082">
    <property type="entry name" value="HisKA"/>
    <property type="match status" value="1"/>
</dbReference>
<keyword evidence="10" id="KW-1185">Reference proteome</keyword>
<dbReference type="InterPro" id="IPR003018">
    <property type="entry name" value="GAF"/>
</dbReference>
<dbReference type="NCBIfam" id="TIGR00229">
    <property type="entry name" value="sensory_box"/>
    <property type="match status" value="1"/>
</dbReference>
<evidence type="ECO:0000256" key="2">
    <source>
        <dbReference type="ARBA" id="ARBA00012438"/>
    </source>
</evidence>
<protein>
    <recommendedName>
        <fullName evidence="2">histidine kinase</fullName>
        <ecNumber evidence="2">2.7.13.3</ecNumber>
    </recommendedName>
</protein>
<evidence type="ECO:0000259" key="8">
    <source>
        <dbReference type="PROSITE" id="PS50112"/>
    </source>
</evidence>
<dbReference type="PANTHER" id="PTHR43047:SF72">
    <property type="entry name" value="OSMOSENSING HISTIDINE PROTEIN KINASE SLN1"/>
    <property type="match status" value="1"/>
</dbReference>
<dbReference type="Gene3D" id="3.30.450.20">
    <property type="entry name" value="PAS domain"/>
    <property type="match status" value="1"/>
</dbReference>
<dbReference type="SUPFAM" id="SSF47384">
    <property type="entry name" value="Homodimeric domain of signal transducing histidine kinase"/>
    <property type="match status" value="1"/>
</dbReference>
<evidence type="ECO:0000313" key="10">
    <source>
        <dbReference type="Proteomes" id="UP001063350"/>
    </source>
</evidence>
<dbReference type="SUPFAM" id="SSF55874">
    <property type="entry name" value="ATPase domain of HSP90 chaperone/DNA topoisomerase II/histidine kinase"/>
    <property type="match status" value="1"/>
</dbReference>
<dbReference type="InterPro" id="IPR035965">
    <property type="entry name" value="PAS-like_dom_sf"/>
</dbReference>
<evidence type="ECO:0000256" key="1">
    <source>
        <dbReference type="ARBA" id="ARBA00000085"/>
    </source>
</evidence>
<sequence length="598" mass="66536">MALLIEVAGDIAFALQAIELDLKRRQAEALRHKSEARLATILDIAVDAIVSVNQDQRITLFNQGAEKIFGYQAKEVLGQSHDILLPEHMIATHRQLINDFDGMISSTRQMGKSRPEILGKRKDGSTFPADASISRLVFGEETTYTVILRDITELKKAEALQEGRNMVLEKLAKGASLEEVLSILVAISRKYNPGMFCSVLLLDQEKKHLFHGAASGLPDFYNEAIHGLKIGPGVGSCGTAAYTGKRVIVEDIMTHPYWVPFRELGRKAGLRACWSEPILSSTGQILGTFALYYSEPLAPNSADLEFIKSTAHLAGIAIEKKQTEDALQRAYDDLEIKVAERTRELALANSQLKELDRLKSEFLATMSHELRTPLNSIIGFVGIILKGIAGDINEEQKKQLSMVYTSAKHLLALINNILDLSRIESGKYETSLETVRLEEVVAEVEQTLSPMVSQKGIQLIKELPREMPEIYTDRQKVLQILLNLANNAVKFTDKGEVRITCTIDDNTVKISVSDTGTGIKEENMVYLFEAFRQIDGTARRRYEGAGLGLHLCRKLVTLLGGEIWAQSEYGKGSIFTFTLPVRLQEGEPHEKKDLDRRG</sequence>
<dbReference type="SUPFAM" id="SSF55785">
    <property type="entry name" value="PYP-like sensor domain (PAS domain)"/>
    <property type="match status" value="1"/>
</dbReference>
<accession>A0A915U296</accession>
<dbReference type="AlphaFoldDB" id="A0A915U296"/>
<proteinExistence type="predicted"/>
<dbReference type="EC" id="2.7.13.3" evidence="2"/>
<dbReference type="Pfam" id="PF00512">
    <property type="entry name" value="HisKA"/>
    <property type="match status" value="1"/>
</dbReference>
<evidence type="ECO:0000259" key="7">
    <source>
        <dbReference type="PROSITE" id="PS50109"/>
    </source>
</evidence>
<evidence type="ECO:0000256" key="6">
    <source>
        <dbReference type="SAM" id="Coils"/>
    </source>
</evidence>
<dbReference type="SMART" id="SM00388">
    <property type="entry name" value="HisKA"/>
    <property type="match status" value="1"/>
</dbReference>
<dbReference type="InterPro" id="IPR005467">
    <property type="entry name" value="His_kinase_dom"/>
</dbReference>
<dbReference type="Pfam" id="PF02518">
    <property type="entry name" value="HATPase_c"/>
    <property type="match status" value="1"/>
</dbReference>
<evidence type="ECO:0000256" key="3">
    <source>
        <dbReference type="ARBA" id="ARBA00022553"/>
    </source>
</evidence>
<organism evidence="9 10">
    <name type="scientific">Desulfolithobacter dissulfuricans</name>
    <dbReference type="NCBI Taxonomy" id="2795293"/>
    <lineage>
        <taxon>Bacteria</taxon>
        <taxon>Pseudomonadati</taxon>
        <taxon>Thermodesulfobacteriota</taxon>
        <taxon>Desulfobulbia</taxon>
        <taxon>Desulfobulbales</taxon>
        <taxon>Desulfobulbaceae</taxon>
        <taxon>Desulfolithobacter</taxon>
    </lineage>
</organism>
<dbReference type="PROSITE" id="PS50109">
    <property type="entry name" value="HIS_KIN"/>
    <property type="match status" value="1"/>
</dbReference>
<evidence type="ECO:0000313" key="9">
    <source>
        <dbReference type="EMBL" id="BCO10021.1"/>
    </source>
</evidence>
<dbReference type="FunFam" id="3.30.565.10:FF:000010">
    <property type="entry name" value="Sensor histidine kinase RcsC"/>
    <property type="match status" value="1"/>
</dbReference>
<dbReference type="GO" id="GO:0000155">
    <property type="term" value="F:phosphorelay sensor kinase activity"/>
    <property type="evidence" value="ECO:0007669"/>
    <property type="project" value="InterPro"/>
</dbReference>
<keyword evidence="6" id="KW-0175">Coiled coil</keyword>